<gene>
    <name evidence="1" type="primary">WBGene00280971</name>
</gene>
<dbReference type="EnsemblMetazoa" id="PPA42602.1">
    <property type="protein sequence ID" value="PPA42602.1"/>
    <property type="gene ID" value="WBGene00280971"/>
</dbReference>
<reference evidence="1" key="2">
    <citation type="submission" date="2022-06" db="UniProtKB">
        <authorList>
            <consortium name="EnsemblMetazoa"/>
        </authorList>
    </citation>
    <scope>IDENTIFICATION</scope>
    <source>
        <strain evidence="1">PS312</strain>
    </source>
</reference>
<dbReference type="AlphaFoldDB" id="A0A2A6BX78"/>
<protein>
    <submittedName>
        <fullName evidence="1">Uncharacterized protein</fullName>
    </submittedName>
</protein>
<organism evidence="1 2">
    <name type="scientific">Pristionchus pacificus</name>
    <name type="common">Parasitic nematode worm</name>
    <dbReference type="NCBI Taxonomy" id="54126"/>
    <lineage>
        <taxon>Eukaryota</taxon>
        <taxon>Metazoa</taxon>
        <taxon>Ecdysozoa</taxon>
        <taxon>Nematoda</taxon>
        <taxon>Chromadorea</taxon>
        <taxon>Rhabditida</taxon>
        <taxon>Rhabditina</taxon>
        <taxon>Diplogasteromorpha</taxon>
        <taxon>Diplogasteroidea</taxon>
        <taxon>Neodiplogasteridae</taxon>
        <taxon>Pristionchus</taxon>
    </lineage>
</organism>
<accession>A0A2A6BX78</accession>
<proteinExistence type="predicted"/>
<dbReference type="Proteomes" id="UP000005239">
    <property type="component" value="Unassembled WGS sequence"/>
</dbReference>
<evidence type="ECO:0000313" key="1">
    <source>
        <dbReference type="EnsemblMetazoa" id="PPA42602.1"/>
    </source>
</evidence>
<keyword evidence="2" id="KW-1185">Reference proteome</keyword>
<sequence length="189" mass="21494">VHTKSKGGRKLICVAQRRAEREKKAYRSHSLVRAICQPVEFGFTIRFTLRMKDMKKNDGKFKTFSTDRLGVSRVAKFSTARGDRFSRACRSFAPTTLTLFNVLLLFCHAGTRYAVHAADGADDCPICIQLDYTTLPFIKHYEDENNNSQVNVRFVPFRRIVLSKGGHIKCVFCVCNAIEGLHFLLCPIQ</sequence>
<reference evidence="2" key="1">
    <citation type="journal article" date="2008" name="Nat. Genet.">
        <title>The Pristionchus pacificus genome provides a unique perspective on nematode lifestyle and parasitism.</title>
        <authorList>
            <person name="Dieterich C."/>
            <person name="Clifton S.W."/>
            <person name="Schuster L.N."/>
            <person name="Chinwalla A."/>
            <person name="Delehaunty K."/>
            <person name="Dinkelacker I."/>
            <person name="Fulton L."/>
            <person name="Fulton R."/>
            <person name="Godfrey J."/>
            <person name="Minx P."/>
            <person name="Mitreva M."/>
            <person name="Roeseler W."/>
            <person name="Tian H."/>
            <person name="Witte H."/>
            <person name="Yang S.P."/>
            <person name="Wilson R.K."/>
            <person name="Sommer R.J."/>
        </authorList>
    </citation>
    <scope>NUCLEOTIDE SEQUENCE [LARGE SCALE GENOMIC DNA]</scope>
    <source>
        <strain evidence="2">PS312</strain>
    </source>
</reference>
<name>A0A2A6BX78_PRIPA</name>
<evidence type="ECO:0000313" key="2">
    <source>
        <dbReference type="Proteomes" id="UP000005239"/>
    </source>
</evidence>
<accession>A0A8R1Z741</accession>